<keyword evidence="4" id="KW-1185">Reference proteome</keyword>
<dbReference type="InterPro" id="IPR015330">
    <property type="entry name" value="DNA_primase/pol_bifunc_N"/>
</dbReference>
<evidence type="ECO:0000259" key="2">
    <source>
        <dbReference type="SMART" id="SM00943"/>
    </source>
</evidence>
<dbReference type="Pfam" id="PF09250">
    <property type="entry name" value="Prim-Pol"/>
    <property type="match status" value="1"/>
</dbReference>
<dbReference type="Proteomes" id="UP000617979">
    <property type="component" value="Unassembled WGS sequence"/>
</dbReference>
<dbReference type="EMBL" id="BMEX01000001">
    <property type="protein sequence ID" value="GGA31864.1"/>
    <property type="molecule type" value="Genomic_DNA"/>
</dbReference>
<sequence>MAVNQPNQIEPLREALRLASHGVKVIQIHAPTRRGCSCGRKKCGKSIGKHPLLEAWAEHATADSDTIRRMWEKKPWANVGVPMGNVNGLFAIDVDGPEGQETLQKWIQEHGELPATWQVMTGGGGMQMWYRVPKGIEIPNSVKKIGINVDIRGTGGQSVAPGSLHQSGSRYRWAPTRRPEDLKPADPPEWLVDKIREVIADQQQAKLAKIQTEEIHLSLSPKQWWAEWFSVHRREMMDPDFPRKLRGPWAKMPNQLARMALILHMTRVVCGEVEGNELDEISLHRGVQLVRYFKSHIRKAYNQLGKSLADKRIEEAVEWIRKRGGTVKRRDIVSYRVADCRKNSDADTLFEELTDCGYGVVKNQKPPRGGRTTVMFCLNDC</sequence>
<evidence type="ECO:0000256" key="1">
    <source>
        <dbReference type="SAM" id="MobiDB-lite"/>
    </source>
</evidence>
<dbReference type="CDD" id="cd04859">
    <property type="entry name" value="Prim_Pol"/>
    <property type="match status" value="1"/>
</dbReference>
<organism evidence="3 4">
    <name type="scientific">Kroppenstedtia guangzhouensis</name>
    <dbReference type="NCBI Taxonomy" id="1274356"/>
    <lineage>
        <taxon>Bacteria</taxon>
        <taxon>Bacillati</taxon>
        <taxon>Bacillota</taxon>
        <taxon>Bacilli</taxon>
        <taxon>Bacillales</taxon>
        <taxon>Thermoactinomycetaceae</taxon>
        <taxon>Kroppenstedtia</taxon>
    </lineage>
</organism>
<accession>A0ABQ1FVE1</accession>
<reference evidence="4" key="1">
    <citation type="journal article" date="2019" name="Int. J. Syst. Evol. Microbiol.">
        <title>The Global Catalogue of Microorganisms (GCM) 10K type strain sequencing project: providing services to taxonomists for standard genome sequencing and annotation.</title>
        <authorList>
            <consortium name="The Broad Institute Genomics Platform"/>
            <consortium name="The Broad Institute Genome Sequencing Center for Infectious Disease"/>
            <person name="Wu L."/>
            <person name="Ma J."/>
        </authorList>
    </citation>
    <scope>NUCLEOTIDE SEQUENCE [LARGE SCALE GENOMIC DNA]</scope>
    <source>
        <strain evidence="4">CGMCC 1.12404</strain>
    </source>
</reference>
<proteinExistence type="predicted"/>
<dbReference type="InterPro" id="IPR025048">
    <property type="entry name" value="DUF3987"/>
</dbReference>
<feature type="compositionally biased region" description="Basic and acidic residues" evidence="1">
    <location>
        <begin position="177"/>
        <end position="187"/>
    </location>
</feature>
<dbReference type="Pfam" id="PF13148">
    <property type="entry name" value="DUF3987"/>
    <property type="match status" value="1"/>
</dbReference>
<name>A0ABQ1FVE1_9BACL</name>
<dbReference type="SUPFAM" id="SSF56747">
    <property type="entry name" value="Prim-pol domain"/>
    <property type="match status" value="1"/>
</dbReference>
<feature type="domain" description="DNA primase/polymerase bifunctional N-terminal" evidence="2">
    <location>
        <begin position="15"/>
        <end position="191"/>
    </location>
</feature>
<gene>
    <name evidence="3" type="ORF">GCM10007416_00480</name>
</gene>
<dbReference type="RefSeq" id="WP_188428616.1">
    <property type="nucleotide sequence ID" value="NZ_BMEX01000001.1"/>
</dbReference>
<comment type="caution">
    <text evidence="3">The sequence shown here is derived from an EMBL/GenBank/DDBJ whole genome shotgun (WGS) entry which is preliminary data.</text>
</comment>
<evidence type="ECO:0000313" key="3">
    <source>
        <dbReference type="EMBL" id="GGA31864.1"/>
    </source>
</evidence>
<evidence type="ECO:0000313" key="4">
    <source>
        <dbReference type="Proteomes" id="UP000617979"/>
    </source>
</evidence>
<dbReference type="SMART" id="SM00943">
    <property type="entry name" value="Prim-Pol"/>
    <property type="match status" value="1"/>
</dbReference>
<feature type="region of interest" description="Disordered" evidence="1">
    <location>
        <begin position="157"/>
        <end position="187"/>
    </location>
</feature>
<protein>
    <recommendedName>
        <fullName evidence="2">DNA primase/polymerase bifunctional N-terminal domain-containing protein</fullName>
    </recommendedName>
</protein>